<dbReference type="InterPro" id="IPR037867">
    <property type="entry name" value="Swd2/WDR82"/>
</dbReference>
<comment type="caution">
    <text evidence="8">The sequence shown here is derived from an EMBL/GenBank/DDBJ whole genome shotgun (WGS) entry which is preliminary data.</text>
</comment>
<evidence type="ECO:0000256" key="3">
    <source>
        <dbReference type="ARBA" id="ARBA00022574"/>
    </source>
</evidence>
<dbReference type="InterPro" id="IPR015943">
    <property type="entry name" value="WD40/YVTN_repeat-like_dom_sf"/>
</dbReference>
<dbReference type="Proteomes" id="UP000673691">
    <property type="component" value="Unassembled WGS sequence"/>
</dbReference>
<feature type="repeat" description="WD" evidence="6">
    <location>
        <begin position="220"/>
        <end position="241"/>
    </location>
</feature>
<dbReference type="PANTHER" id="PTHR19861">
    <property type="entry name" value="WD40 REPEAT PROTEIN SWD2"/>
    <property type="match status" value="1"/>
</dbReference>
<evidence type="ECO:0000256" key="5">
    <source>
        <dbReference type="ARBA" id="ARBA00023242"/>
    </source>
</evidence>
<dbReference type="GO" id="GO:0003682">
    <property type="term" value="F:chromatin binding"/>
    <property type="evidence" value="ECO:0007669"/>
    <property type="project" value="TreeGrafter"/>
</dbReference>
<dbReference type="AlphaFoldDB" id="A0A8H7ZVZ1"/>
<dbReference type="OrthoDB" id="27537at2759"/>
<keyword evidence="3 6" id="KW-0853">WD repeat</keyword>
<dbReference type="SUPFAM" id="SSF50978">
    <property type="entry name" value="WD40 repeat-like"/>
    <property type="match status" value="1"/>
</dbReference>
<keyword evidence="9" id="KW-1185">Reference proteome</keyword>
<dbReference type="PANTHER" id="PTHR19861:SF0">
    <property type="entry name" value="WD REPEAT-CONTAINING PROTEIN 82"/>
    <property type="match status" value="1"/>
</dbReference>
<feature type="compositionally biased region" description="Polar residues" evidence="7">
    <location>
        <begin position="292"/>
        <end position="302"/>
    </location>
</feature>
<evidence type="ECO:0000256" key="1">
    <source>
        <dbReference type="ARBA" id="ARBA00004123"/>
    </source>
</evidence>
<protein>
    <submittedName>
        <fullName evidence="8">WD40-repeat-containing domain protein</fullName>
    </submittedName>
</protein>
<dbReference type="Gene3D" id="2.130.10.10">
    <property type="entry name" value="YVTN repeat-like/Quinoprotein amine dehydrogenase"/>
    <property type="match status" value="1"/>
</dbReference>
<dbReference type="EMBL" id="JAEFCI010005501">
    <property type="protein sequence ID" value="KAG5460257.1"/>
    <property type="molecule type" value="Genomic_DNA"/>
</dbReference>
<evidence type="ECO:0000256" key="7">
    <source>
        <dbReference type="SAM" id="MobiDB-lite"/>
    </source>
</evidence>
<proteinExistence type="inferred from homology"/>
<accession>A0A8H7ZVZ1</accession>
<feature type="region of interest" description="Disordered" evidence="7">
    <location>
        <begin position="283"/>
        <end position="308"/>
    </location>
</feature>
<name>A0A8H7ZVZ1_9FUNG</name>
<feature type="repeat" description="WD" evidence="6">
    <location>
        <begin position="41"/>
        <end position="73"/>
    </location>
</feature>
<dbReference type="InterPro" id="IPR036322">
    <property type="entry name" value="WD40_repeat_dom_sf"/>
</dbReference>
<gene>
    <name evidence="8" type="ORF">BJ554DRAFT_7714</name>
</gene>
<evidence type="ECO:0000256" key="4">
    <source>
        <dbReference type="ARBA" id="ARBA00022737"/>
    </source>
</evidence>
<feature type="region of interest" description="Disordered" evidence="7">
    <location>
        <begin position="1"/>
        <end position="20"/>
    </location>
</feature>
<evidence type="ECO:0000313" key="8">
    <source>
        <dbReference type="EMBL" id="KAG5460257.1"/>
    </source>
</evidence>
<dbReference type="GO" id="GO:0016070">
    <property type="term" value="P:RNA metabolic process"/>
    <property type="evidence" value="ECO:0007669"/>
    <property type="project" value="UniProtKB-ARBA"/>
</dbReference>
<keyword evidence="4" id="KW-0677">Repeat</keyword>
<evidence type="ECO:0000256" key="2">
    <source>
        <dbReference type="ARBA" id="ARBA00005616"/>
    </source>
</evidence>
<keyword evidence="5" id="KW-0539">Nucleus</keyword>
<dbReference type="Pfam" id="PF00400">
    <property type="entry name" value="WD40"/>
    <property type="match status" value="3"/>
</dbReference>
<organism evidence="8 9">
    <name type="scientific">Olpidium bornovanus</name>
    <dbReference type="NCBI Taxonomy" id="278681"/>
    <lineage>
        <taxon>Eukaryota</taxon>
        <taxon>Fungi</taxon>
        <taxon>Fungi incertae sedis</taxon>
        <taxon>Olpidiomycota</taxon>
        <taxon>Olpidiomycotina</taxon>
        <taxon>Olpidiomycetes</taxon>
        <taxon>Olpidiales</taxon>
        <taxon>Olpidiaceae</taxon>
        <taxon>Olpidium</taxon>
    </lineage>
</organism>
<sequence>MSFAQPPFRGPGNPGAAVAGSKGAGLTSYESVPTFVPARVFKGYPATVTSLNFHRSGLFCVATADDDSIRLYDCKLGPDPDVRRATNRKGAAMTRFWRNAVCLCNAQDRRLTSCLHYHRTSLQFSSDGKYIVIGTADNVVLVVDAFSGQLQLRLVGMPSPDARLGERGRGFEVAITPDVQFVLAGANALFVFCSTSINASPRKWFEYPDSFLMPVLAPAIAGCQDGSIRVWDLKEGLRMRSLTRDIHPLVTMDGHDKPVRALAFNPVYMMMASASDVVVSSPCHPRHPPVSSHFSNRRTSNLPARETG</sequence>
<evidence type="ECO:0000256" key="6">
    <source>
        <dbReference type="PROSITE-ProRule" id="PRU00221"/>
    </source>
</evidence>
<comment type="similarity">
    <text evidence="2">Belongs to the WD repeat SWD2 family.</text>
</comment>
<evidence type="ECO:0000313" key="9">
    <source>
        <dbReference type="Proteomes" id="UP000673691"/>
    </source>
</evidence>
<reference evidence="8 9" key="1">
    <citation type="journal article" name="Sci. Rep.">
        <title>Genome-scale phylogenetic analyses confirm Olpidium as the closest living zoosporic fungus to the non-flagellated, terrestrial fungi.</title>
        <authorList>
            <person name="Chang Y."/>
            <person name="Rochon D."/>
            <person name="Sekimoto S."/>
            <person name="Wang Y."/>
            <person name="Chovatia M."/>
            <person name="Sandor L."/>
            <person name="Salamov A."/>
            <person name="Grigoriev I.V."/>
            <person name="Stajich J.E."/>
            <person name="Spatafora J.W."/>
        </authorList>
    </citation>
    <scope>NUCLEOTIDE SEQUENCE [LARGE SCALE GENOMIC DNA]</scope>
    <source>
        <strain evidence="8">S191</strain>
    </source>
</reference>
<dbReference type="GO" id="GO:0048188">
    <property type="term" value="C:Set1C/COMPASS complex"/>
    <property type="evidence" value="ECO:0007669"/>
    <property type="project" value="TreeGrafter"/>
</dbReference>
<dbReference type="InterPro" id="IPR001680">
    <property type="entry name" value="WD40_rpt"/>
</dbReference>
<dbReference type="SMART" id="SM00320">
    <property type="entry name" value="WD40"/>
    <property type="match status" value="3"/>
</dbReference>
<comment type="subcellular location">
    <subcellularLocation>
        <location evidence="1">Nucleus</location>
    </subcellularLocation>
</comment>
<dbReference type="PROSITE" id="PS50082">
    <property type="entry name" value="WD_REPEATS_2"/>
    <property type="match status" value="2"/>
</dbReference>